<evidence type="ECO:0000256" key="1">
    <source>
        <dbReference type="ARBA" id="ARBA00004651"/>
    </source>
</evidence>
<accession>A0A0F7FHH2</accession>
<keyword evidence="7 8" id="KW-0472">Membrane</keyword>
<dbReference type="InterPro" id="IPR011701">
    <property type="entry name" value="MFS"/>
</dbReference>
<evidence type="ECO:0000256" key="5">
    <source>
        <dbReference type="ARBA" id="ARBA00022692"/>
    </source>
</evidence>
<dbReference type="InterPro" id="IPR018445">
    <property type="entry name" value="Put_Phosphate_transp_reg"/>
</dbReference>
<feature type="transmembrane region" description="Helical" evidence="8">
    <location>
        <begin position="43"/>
        <end position="61"/>
    </location>
</feature>
<dbReference type="Pfam" id="PF01865">
    <property type="entry name" value="PhoU_div"/>
    <property type="match status" value="1"/>
</dbReference>
<reference evidence="10 11" key="1">
    <citation type="journal article" date="2015" name="Stand. Genomic Sci.">
        <title>Complete genome sequence of and proposal of Thermofilum uzonense sp. nov. a novel hyperthermophilic crenarchaeon and emended description of the genus Thermofilum.</title>
        <authorList>
            <person name="Toshchakov S.V."/>
            <person name="Korzhenkov A.A."/>
            <person name="Samarov N.I."/>
            <person name="Mazunin I.O."/>
            <person name="Mozhey O.I."/>
            <person name="Shmyr I.S."/>
            <person name="Derbikova K.S."/>
            <person name="Taranov E.A."/>
            <person name="Dominova I.N."/>
            <person name="Bonch-Osmolovskaya E.A."/>
            <person name="Patrushev M.V."/>
            <person name="Podosokorskaya O.A."/>
            <person name="Kublanov I.V."/>
        </authorList>
    </citation>
    <scope>NUCLEOTIDE SEQUENCE [LARGE SCALE GENOMIC DNA]</scope>
    <source>
        <strain evidence="10 11">1807-2</strain>
    </source>
</reference>
<keyword evidence="11" id="KW-1185">Reference proteome</keyword>
<dbReference type="InterPro" id="IPR036259">
    <property type="entry name" value="MFS_trans_sf"/>
</dbReference>
<dbReference type="STRING" id="1550241.MA03_04875"/>
<evidence type="ECO:0000259" key="9">
    <source>
        <dbReference type="PROSITE" id="PS50850"/>
    </source>
</evidence>
<dbReference type="Pfam" id="PF07690">
    <property type="entry name" value="MFS_1"/>
    <property type="match status" value="1"/>
</dbReference>
<protein>
    <recommendedName>
        <fullName evidence="9">Major facilitator superfamily (MFS) profile domain-containing protein</fullName>
    </recommendedName>
</protein>
<sequence length="614" mass="67035">MLKKENKALLLILATEVLVGSATGVQRAIASVATSGSLQGLPVLLPLVSFGVFKATFDLTAGYISHKKGRRTSLVIGTTAYLIGATLIFLAKPPLNFVIGNIFVGIGEGIVFATSAIAIGDILGVERSSLTFGYIESACYIGYAFGAYIGGWAWSTLGGTTALMIIVVSSALALGTAISSRETSTYLESDKKKFSAKPRPQAALKLIISNPSLVSPLIAAHVAKMADSIVWGVMPLFMLSRGLDVYYAGYAQSVLLIVWSATMPFWSSYSDRVGRRLISMLGLMFTAFMLIALPSTRSFPEILLIALGLGIGYAMFYPVLPAPISDMSPPSIRDISVGFYRFARDSGYATGAILASFLLQGAGGGYPSVFTNVGVLVAITAAFYSVFFRETRPTWPFFDLVVEHVETIKKILSLQKDIVKDIFEGRLGEAQRKTEEIKELERKADRIKREVAWRIWSGFLPISSRMDFEKLVEEIDKVAGAVIECNERLLWVKFVPELSELEPSIVEMVSETEGLAGKLIENIQMLRLSPAYAVNISREIDSGERKVDRLRSETLSKIRQLVDQGKIDVMSALNLMDAVNLIELSSDDFQDAADIIRIIAYKHAALPPEKVETL</sequence>
<dbReference type="EMBL" id="CP009961">
    <property type="protein sequence ID" value="AKG38739.1"/>
    <property type="molecule type" value="Genomic_DNA"/>
</dbReference>
<organism evidence="10 11">
    <name type="scientific">Infirmifilum uzonense</name>
    <dbReference type="NCBI Taxonomy" id="1550241"/>
    <lineage>
        <taxon>Archaea</taxon>
        <taxon>Thermoproteota</taxon>
        <taxon>Thermoprotei</taxon>
        <taxon>Thermofilales</taxon>
        <taxon>Thermofilaceae</taxon>
        <taxon>Infirmifilum</taxon>
    </lineage>
</organism>
<dbReference type="GeneID" id="25401540"/>
<evidence type="ECO:0000256" key="2">
    <source>
        <dbReference type="ARBA" id="ARBA00008591"/>
    </source>
</evidence>
<dbReference type="GO" id="GO:0005886">
    <property type="term" value="C:plasma membrane"/>
    <property type="evidence" value="ECO:0007669"/>
    <property type="project" value="UniProtKB-SubCell"/>
</dbReference>
<evidence type="ECO:0000256" key="3">
    <source>
        <dbReference type="ARBA" id="ARBA00022448"/>
    </source>
</evidence>
<dbReference type="HOGENOM" id="CLU_445256_0_0_2"/>
<dbReference type="AlphaFoldDB" id="A0A0F7FHH2"/>
<dbReference type="PANTHER" id="PTHR23517:SF3">
    <property type="entry name" value="INTEGRAL MEMBRANE TRANSPORT PROTEIN"/>
    <property type="match status" value="1"/>
</dbReference>
<dbReference type="InterPro" id="IPR038078">
    <property type="entry name" value="PhoU-like_sf"/>
</dbReference>
<feature type="transmembrane region" description="Helical" evidence="8">
    <location>
        <begin position="160"/>
        <end position="181"/>
    </location>
</feature>
<dbReference type="SUPFAM" id="SSF103473">
    <property type="entry name" value="MFS general substrate transporter"/>
    <property type="match status" value="1"/>
</dbReference>
<keyword evidence="5 8" id="KW-0812">Transmembrane</keyword>
<evidence type="ECO:0000256" key="7">
    <source>
        <dbReference type="ARBA" id="ARBA00023136"/>
    </source>
</evidence>
<dbReference type="PANTHER" id="PTHR23517">
    <property type="entry name" value="RESISTANCE PROTEIN MDTM, PUTATIVE-RELATED-RELATED"/>
    <property type="match status" value="1"/>
</dbReference>
<dbReference type="PROSITE" id="PS50850">
    <property type="entry name" value="MFS"/>
    <property type="match status" value="1"/>
</dbReference>
<feature type="transmembrane region" description="Helical" evidence="8">
    <location>
        <begin position="277"/>
        <end position="296"/>
    </location>
</feature>
<name>A0A0F7FHH2_9CREN</name>
<feature type="transmembrane region" description="Helical" evidence="8">
    <location>
        <begin position="73"/>
        <end position="91"/>
    </location>
</feature>
<keyword evidence="4" id="KW-1003">Cell membrane</keyword>
<keyword evidence="3" id="KW-0813">Transport</keyword>
<dbReference type="KEGG" id="thf:MA03_04875"/>
<dbReference type="OrthoDB" id="117970at2157"/>
<dbReference type="Proteomes" id="UP000067434">
    <property type="component" value="Chromosome"/>
</dbReference>
<dbReference type="Gene3D" id="1.20.1250.20">
    <property type="entry name" value="MFS general substrate transporter like domains"/>
    <property type="match status" value="2"/>
</dbReference>
<comment type="subcellular location">
    <subcellularLocation>
        <location evidence="1">Cell membrane</location>
        <topology evidence="1">Multi-pass membrane protein</topology>
    </subcellularLocation>
</comment>
<dbReference type="InterPro" id="IPR020846">
    <property type="entry name" value="MFS_dom"/>
</dbReference>
<evidence type="ECO:0000256" key="6">
    <source>
        <dbReference type="ARBA" id="ARBA00022989"/>
    </source>
</evidence>
<dbReference type="GO" id="GO:0022857">
    <property type="term" value="F:transmembrane transporter activity"/>
    <property type="evidence" value="ECO:0007669"/>
    <property type="project" value="InterPro"/>
</dbReference>
<dbReference type="RefSeq" id="WP_052884195.1">
    <property type="nucleotide sequence ID" value="NZ_CP009961.1"/>
</dbReference>
<evidence type="ECO:0000256" key="4">
    <source>
        <dbReference type="ARBA" id="ARBA00022475"/>
    </source>
</evidence>
<feature type="transmembrane region" description="Helical" evidence="8">
    <location>
        <begin position="132"/>
        <end position="154"/>
    </location>
</feature>
<feature type="transmembrane region" description="Helical" evidence="8">
    <location>
        <begin position="245"/>
        <end position="265"/>
    </location>
</feature>
<evidence type="ECO:0000313" key="10">
    <source>
        <dbReference type="EMBL" id="AKG38739.1"/>
    </source>
</evidence>
<proteinExistence type="inferred from homology"/>
<keyword evidence="6 8" id="KW-1133">Transmembrane helix</keyword>
<dbReference type="InterPro" id="IPR050171">
    <property type="entry name" value="MFS_Transporters"/>
</dbReference>
<evidence type="ECO:0000313" key="11">
    <source>
        <dbReference type="Proteomes" id="UP000067434"/>
    </source>
</evidence>
<dbReference type="PATRIC" id="fig|1550241.5.peg.1029"/>
<gene>
    <name evidence="10" type="ORF">MA03_04875</name>
</gene>
<feature type="transmembrane region" description="Helical" evidence="8">
    <location>
        <begin position="302"/>
        <end position="324"/>
    </location>
</feature>
<comment type="similarity">
    <text evidence="2">Belongs to the UPF0111 family.</text>
</comment>
<dbReference type="Gene3D" id="1.20.58.220">
    <property type="entry name" value="Phosphate transport system protein phou homolog 2, domain 2"/>
    <property type="match status" value="1"/>
</dbReference>
<feature type="transmembrane region" description="Helical" evidence="8">
    <location>
        <begin position="97"/>
        <end position="120"/>
    </location>
</feature>
<feature type="domain" description="Major facilitator superfamily (MFS) profile" evidence="9">
    <location>
        <begin position="1"/>
        <end position="392"/>
    </location>
</feature>
<evidence type="ECO:0000256" key="8">
    <source>
        <dbReference type="SAM" id="Phobius"/>
    </source>
</evidence>
<feature type="transmembrane region" description="Helical" evidence="8">
    <location>
        <begin position="369"/>
        <end position="388"/>
    </location>
</feature>